<gene>
    <name evidence="9" type="ORF">RIF29_37745</name>
</gene>
<evidence type="ECO:0000256" key="4">
    <source>
        <dbReference type="ARBA" id="ARBA00022692"/>
    </source>
</evidence>
<keyword evidence="3" id="KW-0813">Transport</keyword>
<feature type="transmembrane region" description="Helical" evidence="7">
    <location>
        <begin position="99"/>
        <end position="122"/>
    </location>
</feature>
<feature type="transmembrane region" description="Helical" evidence="7">
    <location>
        <begin position="134"/>
        <end position="153"/>
    </location>
</feature>
<evidence type="ECO:0000256" key="1">
    <source>
        <dbReference type="ARBA" id="ARBA00004141"/>
    </source>
</evidence>
<dbReference type="SUPFAM" id="SSF103473">
    <property type="entry name" value="MFS general substrate transporter"/>
    <property type="match status" value="1"/>
</dbReference>
<evidence type="ECO:0000256" key="2">
    <source>
        <dbReference type="ARBA" id="ARBA00010992"/>
    </source>
</evidence>
<name>A0AAN9E0Y3_CROPI</name>
<sequence>MTIKEDMEHGEQKGNREPLFREHKSQLGPASKGNPWMVYFTTFAGYSSPTQYAITEDLNLPLADTLPNGFDVNARNLASLGFDQIFYAFHMLTPCSIPLFGSILTFSAMIGAITSGPVADFIGLKIGKMKDVMTAMRVSSAFCIAGWLLIYFSQGPVLLDIGRPATGYGMGVFSFVVPVFIAEIAPKDIRGALTSDYLISKCQFMITAAVSVAYIIGTVLPWRDLALTEYQSNNDCRQREDMEKIEAALLVLHGKDADISPEADEIQVPMLLMFDIFL</sequence>
<comment type="similarity">
    <text evidence="2">Belongs to the major facilitator superfamily. Sugar transporter (TC 2.A.1.1) family.</text>
</comment>
<dbReference type="Pfam" id="PF00083">
    <property type="entry name" value="Sugar_tr"/>
    <property type="match status" value="1"/>
</dbReference>
<keyword evidence="3" id="KW-0762">Sugar transport</keyword>
<evidence type="ECO:0000313" key="10">
    <source>
        <dbReference type="Proteomes" id="UP001372338"/>
    </source>
</evidence>
<comment type="caution">
    <text evidence="9">The sequence shown here is derived from an EMBL/GenBank/DDBJ whole genome shotgun (WGS) entry which is preliminary data.</text>
</comment>
<feature type="transmembrane region" description="Helical" evidence="7">
    <location>
        <begin position="165"/>
        <end position="184"/>
    </location>
</feature>
<proteinExistence type="inferred from homology"/>
<evidence type="ECO:0000256" key="5">
    <source>
        <dbReference type="ARBA" id="ARBA00022989"/>
    </source>
</evidence>
<dbReference type="InterPro" id="IPR036259">
    <property type="entry name" value="MFS_trans_sf"/>
</dbReference>
<evidence type="ECO:0000313" key="9">
    <source>
        <dbReference type="EMBL" id="KAK7242963.1"/>
    </source>
</evidence>
<evidence type="ECO:0000256" key="7">
    <source>
        <dbReference type="SAM" id="Phobius"/>
    </source>
</evidence>
<dbReference type="InterPro" id="IPR050549">
    <property type="entry name" value="MFS_Trehalose_Transporter"/>
</dbReference>
<dbReference type="PANTHER" id="PTHR48021:SF13">
    <property type="entry name" value="SUGAR TRANSPORTER ERD6-LIKE 7"/>
    <property type="match status" value="1"/>
</dbReference>
<dbReference type="AlphaFoldDB" id="A0AAN9E0Y3"/>
<dbReference type="GO" id="GO:0016020">
    <property type="term" value="C:membrane"/>
    <property type="evidence" value="ECO:0007669"/>
    <property type="project" value="UniProtKB-SubCell"/>
</dbReference>
<evidence type="ECO:0000256" key="3">
    <source>
        <dbReference type="ARBA" id="ARBA00022597"/>
    </source>
</evidence>
<dbReference type="EMBL" id="JAYWIO010000008">
    <property type="protein sequence ID" value="KAK7242963.1"/>
    <property type="molecule type" value="Genomic_DNA"/>
</dbReference>
<dbReference type="Gene3D" id="1.20.1250.20">
    <property type="entry name" value="MFS general substrate transporter like domains"/>
    <property type="match status" value="1"/>
</dbReference>
<evidence type="ECO:0000256" key="6">
    <source>
        <dbReference type="ARBA" id="ARBA00023136"/>
    </source>
</evidence>
<dbReference type="GO" id="GO:0022857">
    <property type="term" value="F:transmembrane transporter activity"/>
    <property type="evidence" value="ECO:0007669"/>
    <property type="project" value="InterPro"/>
</dbReference>
<dbReference type="Proteomes" id="UP001372338">
    <property type="component" value="Unassembled WGS sequence"/>
</dbReference>
<dbReference type="PROSITE" id="PS50850">
    <property type="entry name" value="MFS"/>
    <property type="match status" value="1"/>
</dbReference>
<accession>A0AAN9E0Y3</accession>
<dbReference type="PANTHER" id="PTHR48021">
    <property type="match status" value="1"/>
</dbReference>
<keyword evidence="5 7" id="KW-1133">Transmembrane helix</keyword>
<protein>
    <recommendedName>
        <fullName evidence="8">Major facilitator superfamily (MFS) profile domain-containing protein</fullName>
    </recommendedName>
</protein>
<organism evidence="9 10">
    <name type="scientific">Crotalaria pallida</name>
    <name type="common">Smooth rattlebox</name>
    <name type="synonym">Crotalaria striata</name>
    <dbReference type="NCBI Taxonomy" id="3830"/>
    <lineage>
        <taxon>Eukaryota</taxon>
        <taxon>Viridiplantae</taxon>
        <taxon>Streptophyta</taxon>
        <taxon>Embryophyta</taxon>
        <taxon>Tracheophyta</taxon>
        <taxon>Spermatophyta</taxon>
        <taxon>Magnoliopsida</taxon>
        <taxon>eudicotyledons</taxon>
        <taxon>Gunneridae</taxon>
        <taxon>Pentapetalae</taxon>
        <taxon>rosids</taxon>
        <taxon>fabids</taxon>
        <taxon>Fabales</taxon>
        <taxon>Fabaceae</taxon>
        <taxon>Papilionoideae</taxon>
        <taxon>50 kb inversion clade</taxon>
        <taxon>genistoids sensu lato</taxon>
        <taxon>core genistoids</taxon>
        <taxon>Crotalarieae</taxon>
        <taxon>Crotalaria</taxon>
    </lineage>
</organism>
<keyword evidence="10" id="KW-1185">Reference proteome</keyword>
<dbReference type="InterPro" id="IPR005828">
    <property type="entry name" value="MFS_sugar_transport-like"/>
</dbReference>
<evidence type="ECO:0000259" key="8">
    <source>
        <dbReference type="PROSITE" id="PS50850"/>
    </source>
</evidence>
<dbReference type="InterPro" id="IPR020846">
    <property type="entry name" value="MFS_dom"/>
</dbReference>
<feature type="domain" description="Major facilitator superfamily (MFS) profile" evidence="8">
    <location>
        <begin position="57"/>
        <end position="278"/>
    </location>
</feature>
<keyword evidence="4 7" id="KW-0812">Transmembrane</keyword>
<feature type="transmembrane region" description="Helical" evidence="7">
    <location>
        <begin position="204"/>
        <end position="222"/>
    </location>
</feature>
<keyword evidence="6 7" id="KW-0472">Membrane</keyword>
<comment type="subcellular location">
    <subcellularLocation>
        <location evidence="1">Membrane</location>
        <topology evidence="1">Multi-pass membrane protein</topology>
    </subcellularLocation>
</comment>
<reference evidence="9 10" key="1">
    <citation type="submission" date="2024-01" db="EMBL/GenBank/DDBJ databases">
        <title>The genomes of 5 underutilized Papilionoideae crops provide insights into root nodulation and disease resistanc.</title>
        <authorList>
            <person name="Yuan L."/>
        </authorList>
    </citation>
    <scope>NUCLEOTIDE SEQUENCE [LARGE SCALE GENOMIC DNA]</scope>
    <source>
        <strain evidence="9">ZHUSHIDOU_FW_LH</strain>
        <tissue evidence="9">Leaf</tissue>
    </source>
</reference>